<feature type="transmembrane region" description="Helical" evidence="1">
    <location>
        <begin position="60"/>
        <end position="77"/>
    </location>
</feature>
<dbReference type="Proteomes" id="UP000178815">
    <property type="component" value="Unassembled WGS sequence"/>
</dbReference>
<sequence>MDSLVVKAVLAGIFFGIWPLLMNRSGISGNSSAMVFSAVILVCVSPLAIATGGVTATANWWMAIGAGVSGAIGLLFFNSMLSRTTPQEVSALFVLAIVVQVAVPALYQIFIIEQITATKGVGFLLAAIGAALLSL</sequence>
<keyword evidence="1" id="KW-0812">Transmembrane</keyword>
<evidence type="ECO:0000313" key="3">
    <source>
        <dbReference type="Proteomes" id="UP000178815"/>
    </source>
</evidence>
<feature type="transmembrane region" description="Helical" evidence="1">
    <location>
        <begin position="6"/>
        <end position="22"/>
    </location>
</feature>
<evidence type="ECO:0000256" key="1">
    <source>
        <dbReference type="SAM" id="Phobius"/>
    </source>
</evidence>
<dbReference type="AlphaFoldDB" id="A0A1F6CGZ3"/>
<dbReference type="EMBL" id="MFKU01000011">
    <property type="protein sequence ID" value="OGG48493.1"/>
    <property type="molecule type" value="Genomic_DNA"/>
</dbReference>
<keyword evidence="1" id="KW-1133">Transmembrane helix</keyword>
<evidence type="ECO:0008006" key="4">
    <source>
        <dbReference type="Google" id="ProtNLM"/>
    </source>
</evidence>
<feature type="transmembrane region" description="Helical" evidence="1">
    <location>
        <begin position="116"/>
        <end position="133"/>
    </location>
</feature>
<protein>
    <recommendedName>
        <fullName evidence="4">EamA domain-containing protein</fullName>
    </recommendedName>
</protein>
<name>A0A1F6CGZ3_9BACT</name>
<comment type="caution">
    <text evidence="2">The sequence shown here is derived from an EMBL/GenBank/DDBJ whole genome shotgun (WGS) entry which is preliminary data.</text>
</comment>
<organism evidence="2 3">
    <name type="scientific">Candidatus Kaiserbacteria bacterium RIFCSPHIGHO2_01_FULL_53_31</name>
    <dbReference type="NCBI Taxonomy" id="1798481"/>
    <lineage>
        <taxon>Bacteria</taxon>
        <taxon>Candidatus Kaiseribacteriota</taxon>
    </lineage>
</organism>
<evidence type="ECO:0000313" key="2">
    <source>
        <dbReference type="EMBL" id="OGG48493.1"/>
    </source>
</evidence>
<gene>
    <name evidence="2" type="ORF">A2678_03270</name>
</gene>
<proteinExistence type="predicted"/>
<reference evidence="2 3" key="1">
    <citation type="journal article" date="2016" name="Nat. Commun.">
        <title>Thousands of microbial genomes shed light on interconnected biogeochemical processes in an aquifer system.</title>
        <authorList>
            <person name="Anantharaman K."/>
            <person name="Brown C.T."/>
            <person name="Hug L.A."/>
            <person name="Sharon I."/>
            <person name="Castelle C.J."/>
            <person name="Probst A.J."/>
            <person name="Thomas B.C."/>
            <person name="Singh A."/>
            <person name="Wilkins M.J."/>
            <person name="Karaoz U."/>
            <person name="Brodie E.L."/>
            <person name="Williams K.H."/>
            <person name="Hubbard S.S."/>
            <person name="Banfield J.F."/>
        </authorList>
    </citation>
    <scope>NUCLEOTIDE SEQUENCE [LARGE SCALE GENOMIC DNA]</scope>
</reference>
<feature type="transmembrane region" description="Helical" evidence="1">
    <location>
        <begin position="34"/>
        <end position="54"/>
    </location>
</feature>
<accession>A0A1F6CGZ3</accession>
<keyword evidence="1" id="KW-0472">Membrane</keyword>
<feature type="transmembrane region" description="Helical" evidence="1">
    <location>
        <begin position="89"/>
        <end position="110"/>
    </location>
</feature>